<dbReference type="EMBL" id="QXHD01000004">
    <property type="protein sequence ID" value="NEZ60271.1"/>
    <property type="molecule type" value="Genomic_DNA"/>
</dbReference>
<dbReference type="PANTHER" id="PTHR48079:SF6">
    <property type="entry name" value="NAD(P)-BINDING DOMAIN-CONTAINING PROTEIN-RELATED"/>
    <property type="match status" value="1"/>
</dbReference>
<dbReference type="Gene3D" id="3.40.50.720">
    <property type="entry name" value="NAD(P)-binding Rossmann-like Domain"/>
    <property type="match status" value="1"/>
</dbReference>
<proteinExistence type="predicted"/>
<dbReference type="SUPFAM" id="SSF51735">
    <property type="entry name" value="NAD(P)-binding Rossmann-fold domains"/>
    <property type="match status" value="1"/>
</dbReference>
<dbReference type="CDD" id="cd05266">
    <property type="entry name" value="SDR_a4"/>
    <property type="match status" value="1"/>
</dbReference>
<comment type="caution">
    <text evidence="2">The sequence shown here is derived from an EMBL/GenBank/DDBJ whole genome shotgun (WGS) entry which is preliminary data.</text>
</comment>
<evidence type="ECO:0000259" key="1">
    <source>
        <dbReference type="Pfam" id="PF01370"/>
    </source>
</evidence>
<feature type="domain" description="NAD-dependent epimerase/dehydratase" evidence="1">
    <location>
        <begin position="7"/>
        <end position="211"/>
    </location>
</feature>
<accession>A0A6M0RWZ5</accession>
<dbReference type="InterPro" id="IPR036291">
    <property type="entry name" value="NAD(P)-bd_dom_sf"/>
</dbReference>
<dbReference type="InterPro" id="IPR001509">
    <property type="entry name" value="Epimerase_deHydtase"/>
</dbReference>
<evidence type="ECO:0000313" key="2">
    <source>
        <dbReference type="EMBL" id="NEZ60271.1"/>
    </source>
</evidence>
<dbReference type="GO" id="GO:0005737">
    <property type="term" value="C:cytoplasm"/>
    <property type="evidence" value="ECO:0007669"/>
    <property type="project" value="TreeGrafter"/>
</dbReference>
<dbReference type="Pfam" id="PF01370">
    <property type="entry name" value="Epimerase"/>
    <property type="match status" value="1"/>
</dbReference>
<gene>
    <name evidence="2" type="ORF">DXZ20_32435</name>
</gene>
<dbReference type="InterPro" id="IPR051783">
    <property type="entry name" value="NAD(P)-dependent_oxidoreduct"/>
</dbReference>
<reference evidence="2 3" key="1">
    <citation type="journal article" date="2020" name="Microb. Ecol.">
        <title>Ecogenomics of the Marine Benthic Filamentous Cyanobacterium Adonisia.</title>
        <authorList>
            <person name="Walter J.M."/>
            <person name="Coutinho F.H."/>
            <person name="Leomil L."/>
            <person name="Hargreaves P.I."/>
            <person name="Campeao M.E."/>
            <person name="Vieira V.V."/>
            <person name="Silva B.S."/>
            <person name="Fistarol G.O."/>
            <person name="Salomon P.S."/>
            <person name="Sawabe T."/>
            <person name="Mino S."/>
            <person name="Hosokawa M."/>
            <person name="Miyashita H."/>
            <person name="Maruyama F."/>
            <person name="van Verk M.C."/>
            <person name="Dutilh B.E."/>
            <person name="Thompson C.C."/>
            <person name="Thompson F.L."/>
        </authorList>
    </citation>
    <scope>NUCLEOTIDE SEQUENCE [LARGE SCALE GENOMIC DNA]</scope>
    <source>
        <strain evidence="2 3">CCMR0081</strain>
    </source>
</reference>
<dbReference type="GO" id="GO:0004029">
    <property type="term" value="F:aldehyde dehydrogenase (NAD+) activity"/>
    <property type="evidence" value="ECO:0007669"/>
    <property type="project" value="TreeGrafter"/>
</dbReference>
<dbReference type="RefSeq" id="WP_163703688.1">
    <property type="nucleotide sequence ID" value="NZ_QXHD01000004.1"/>
</dbReference>
<dbReference type="Proteomes" id="UP000481033">
    <property type="component" value="Unassembled WGS sequence"/>
</dbReference>
<dbReference type="PANTHER" id="PTHR48079">
    <property type="entry name" value="PROTEIN YEEZ"/>
    <property type="match status" value="1"/>
</dbReference>
<sequence length="271" mass="29671">MNATIIGCGYVGKEVARLWQQQGLRVTVTTTSPERVEELQTVADRVRVFRGTEPEAVQDCLVDQQVVLVCVGSKRGANYKETYLGTAKTLAEVLPNTQVQHLIYTSTYSVYGQHQGATVTEATTVKPATANGEVIAETEQTLLGLGGVKVCVLRLGGIYGPGRTLERIYSRAAGQTRPGTGGEWANWIHRDDIVGAIEFVRSRALSGIYNVVQDEIPTVKELINEVCDRYNLAPVHWDPSQPSARAYNAKVSNAKIKAAGYQFVHPQFFDS</sequence>
<keyword evidence="3" id="KW-1185">Reference proteome</keyword>
<name>A0A6M0RWZ5_9CYAN</name>
<evidence type="ECO:0000313" key="3">
    <source>
        <dbReference type="Proteomes" id="UP000481033"/>
    </source>
</evidence>
<protein>
    <submittedName>
        <fullName evidence="2">SDR family oxidoreductase</fullName>
    </submittedName>
</protein>
<organism evidence="2 3">
    <name type="scientific">Adonisia turfae CCMR0081</name>
    <dbReference type="NCBI Taxonomy" id="2292702"/>
    <lineage>
        <taxon>Bacteria</taxon>
        <taxon>Bacillati</taxon>
        <taxon>Cyanobacteriota</taxon>
        <taxon>Adonisia</taxon>
        <taxon>Adonisia turfae</taxon>
    </lineage>
</organism>
<dbReference type="AlphaFoldDB" id="A0A6M0RWZ5"/>